<evidence type="ECO:0000313" key="3">
    <source>
        <dbReference type="Proteomes" id="UP001497457"/>
    </source>
</evidence>
<name>A0ABC8YKK3_9POAL</name>
<dbReference type="Pfam" id="PF07762">
    <property type="entry name" value="DUF1618"/>
    <property type="match status" value="1"/>
</dbReference>
<protein>
    <recommendedName>
        <fullName evidence="1">DUF1618 domain-containing protein</fullName>
    </recommendedName>
</protein>
<accession>A0ABC8YKK3</accession>
<reference evidence="2 3" key="2">
    <citation type="submission" date="2024-10" db="EMBL/GenBank/DDBJ databases">
        <authorList>
            <person name="Ryan C."/>
        </authorList>
    </citation>
    <scope>NUCLEOTIDE SEQUENCE [LARGE SCALE GENOMIC DNA]</scope>
</reference>
<proteinExistence type="predicted"/>
<dbReference type="Proteomes" id="UP001497457">
    <property type="component" value="Chromosome 16b"/>
</dbReference>
<sequence>MDLIYSRSIRALRPSSPRRHHRRPSAMDPAKAFMVMEVLLKDPDRLADADGAPGPTWERIYCSRKVAYGCGKHERKLVEGLTLYVRRRDHPNLTSSMTIRLSDEAGRSVKAELGASRSRVESLGFVKIANQGLLVLHVTFRVHALSRCEYYLVYDSTDASLYMIPCLPTDDELVASFTSTPVPRRVGDGGQDPQLQLVLMAHWIWPHQRDRDLLCLCTPATSSSSGIVTDTWVTRVRRFPHLPGSFKADLMFSFEGKVVWADLSRGLAYCDLRGVTGNSAVQFDFIELPYGYQILSEDLPEEDELTEPPEMNRTIGCVGGCIKFICIDRPRNHPANVMVRAWTLDLRRMEWKAEKGLLWKELWKQVEFMFIMDHAELWDVEPRYPVLMPDETLCLVLRDMRPRRREPPVEVDRICRFDMRSKRPLWDGIVRYYDTMWPVILPANFFTTKGFRESKLPARKRKR</sequence>
<dbReference type="AlphaFoldDB" id="A0ABC8YKK3"/>
<organism evidence="2 3">
    <name type="scientific">Urochloa decumbens</name>
    <dbReference type="NCBI Taxonomy" id="240449"/>
    <lineage>
        <taxon>Eukaryota</taxon>
        <taxon>Viridiplantae</taxon>
        <taxon>Streptophyta</taxon>
        <taxon>Embryophyta</taxon>
        <taxon>Tracheophyta</taxon>
        <taxon>Spermatophyta</taxon>
        <taxon>Magnoliopsida</taxon>
        <taxon>Liliopsida</taxon>
        <taxon>Poales</taxon>
        <taxon>Poaceae</taxon>
        <taxon>PACMAD clade</taxon>
        <taxon>Panicoideae</taxon>
        <taxon>Panicodae</taxon>
        <taxon>Paniceae</taxon>
        <taxon>Melinidinae</taxon>
        <taxon>Urochloa</taxon>
    </lineage>
</organism>
<evidence type="ECO:0000259" key="1">
    <source>
        <dbReference type="Pfam" id="PF07762"/>
    </source>
</evidence>
<dbReference type="InterPro" id="IPR011676">
    <property type="entry name" value="DUF1618"/>
</dbReference>
<evidence type="ECO:0000313" key="2">
    <source>
        <dbReference type="EMBL" id="CAL4944905.1"/>
    </source>
</evidence>
<dbReference type="EMBL" id="OZ075126">
    <property type="protein sequence ID" value="CAL4944905.1"/>
    <property type="molecule type" value="Genomic_DNA"/>
</dbReference>
<feature type="domain" description="DUF1618" evidence="1">
    <location>
        <begin position="260"/>
        <end position="390"/>
    </location>
</feature>
<reference evidence="3" key="1">
    <citation type="submission" date="2024-06" db="EMBL/GenBank/DDBJ databases">
        <authorList>
            <person name="Ryan C."/>
        </authorList>
    </citation>
    <scope>NUCLEOTIDE SEQUENCE [LARGE SCALE GENOMIC DNA]</scope>
</reference>
<dbReference type="PANTHER" id="PTHR33086:SF54">
    <property type="entry name" value="DUF1618 DOMAIN-CONTAINING PROTEIN"/>
    <property type="match status" value="1"/>
</dbReference>
<dbReference type="PANTHER" id="PTHR33086">
    <property type="entry name" value="OS05G0468200 PROTEIN-RELATED"/>
    <property type="match status" value="1"/>
</dbReference>
<gene>
    <name evidence="2" type="ORF">URODEC1_LOCUS35122</name>
</gene>
<keyword evidence="3" id="KW-1185">Reference proteome</keyword>